<dbReference type="HOGENOM" id="CLU_1198123_0_0_5"/>
<reference evidence="1" key="1">
    <citation type="submission" date="2013-11" db="EMBL/GenBank/DDBJ databases">
        <title>Draft genome sequence of the broad-host-range Rhizobium sp. LPU83 strain, a member of the low-genetic diversity Oregon-like Rhizobium sp. group.</title>
        <authorList>
            <person name="Wibberg D."/>
            <person name="Puehler A."/>
            <person name="Schlueter A."/>
        </authorList>
    </citation>
    <scope>NUCLEOTIDE SEQUENCE [LARGE SCALE GENOMIC DNA]</scope>
    <source>
        <strain evidence="1">LPU83</strain>
        <plasmid evidence="1">pLPU83c</plasmid>
    </source>
</reference>
<keyword evidence="1" id="KW-0614">Plasmid</keyword>
<geneLocation type="plasmid" evidence="1 2">
    <name>pLPU83c</name>
</geneLocation>
<organism evidence="1 2">
    <name type="scientific">Rhizobium favelukesii</name>
    <dbReference type="NCBI Taxonomy" id="348824"/>
    <lineage>
        <taxon>Bacteria</taxon>
        <taxon>Pseudomonadati</taxon>
        <taxon>Pseudomonadota</taxon>
        <taxon>Alphaproteobacteria</taxon>
        <taxon>Hyphomicrobiales</taxon>
        <taxon>Rhizobiaceae</taxon>
        <taxon>Rhizobium/Agrobacterium group</taxon>
        <taxon>Rhizobium</taxon>
    </lineage>
</organism>
<protein>
    <submittedName>
        <fullName evidence="1">Uncharacterized protein</fullName>
    </submittedName>
</protein>
<dbReference type="AlphaFoldDB" id="W6RIM3"/>
<dbReference type="RefSeq" id="WP_024314987.1">
    <property type="nucleotide sequence ID" value="NZ_ATTO01000017.1"/>
</dbReference>
<sequence>MPAYPETKLTKALRGGDFPVIVSLARHDLDLARAALGAGAFALKVHLNAYHRATGTTFGSYAQERPFFEKLATLDVPLLVMAGQENVPSAQEMDELADLGFEGFNVYISDMQPHLLQSKLRPMPALGEKNTDEELRKIRAIPGAMMEASVAAFADYGKPLNETDLARYSEITTKAGIPVIAPSQKNFTPEDMPKLKAAGIAAPLLGVIVTGTTPESMEAAVRLIVESARRSAR</sequence>
<gene>
    <name evidence="1" type="ORF">LPU83_pLPU83c_0147</name>
</gene>
<proteinExistence type="predicted"/>
<accession>W6RIM3</accession>
<keyword evidence="2" id="KW-1185">Reference proteome</keyword>
<dbReference type="KEGG" id="rhl:LPU83_pLPU83c_0147"/>
<evidence type="ECO:0000313" key="2">
    <source>
        <dbReference type="Proteomes" id="UP000019443"/>
    </source>
</evidence>
<dbReference type="EMBL" id="HG916854">
    <property type="protein sequence ID" value="CDM60709.1"/>
    <property type="molecule type" value="Genomic_DNA"/>
</dbReference>
<dbReference type="Proteomes" id="UP000019443">
    <property type="component" value="Plasmid pLPU83c"/>
</dbReference>
<dbReference type="PATRIC" id="fig|348824.6.peg.4842"/>
<evidence type="ECO:0000313" key="1">
    <source>
        <dbReference type="EMBL" id="CDM60709.1"/>
    </source>
</evidence>
<name>W6RIM3_9HYPH</name>